<organism evidence="5 6">
    <name type="scientific">Paeniglutamicibacter kerguelensis</name>
    <dbReference type="NCBI Taxonomy" id="254788"/>
    <lineage>
        <taxon>Bacteria</taxon>
        <taxon>Bacillati</taxon>
        <taxon>Actinomycetota</taxon>
        <taxon>Actinomycetes</taxon>
        <taxon>Micrococcales</taxon>
        <taxon>Micrococcaceae</taxon>
        <taxon>Paeniglutamicibacter</taxon>
    </lineage>
</organism>
<dbReference type="Gene3D" id="1.10.10.10">
    <property type="entry name" value="Winged helix-like DNA-binding domain superfamily/Winged helix DNA-binding domain"/>
    <property type="match status" value="1"/>
</dbReference>
<dbReference type="PANTHER" id="PTHR30154:SF34">
    <property type="entry name" value="TRANSCRIPTIONAL REGULATOR AZLB"/>
    <property type="match status" value="1"/>
</dbReference>
<keyword evidence="3" id="KW-0804">Transcription</keyword>
<dbReference type="GO" id="GO:0003677">
    <property type="term" value="F:DNA binding"/>
    <property type="evidence" value="ECO:0007669"/>
    <property type="project" value="UniProtKB-KW"/>
</dbReference>
<dbReference type="InterPro" id="IPR036388">
    <property type="entry name" value="WH-like_DNA-bd_sf"/>
</dbReference>
<sequence length="346" mass="37496">MVQELDPADLDIVAALQIAPRAPINLIAEVIGLKPTTASRRLANLQERGVLRVIASARWTVLTSGNPYVVWIKCAPGHTDAVANELRRVPEVQSIMMTTGATDLYCTVYPLPGTDINHLLMTRLPAIDGVASIRSDLVLRAAREGFGWRLHRLGEEQTATLTALADYDPDAPAAANPALGPNEHGALAMLLDDGRVSSAQVARKLSISNSSAYRLVQNLLESGTARPRAEIEPALLGYPITALISLEVQPQHIPEALARLSAHESARYTVMTAGPTSVFYHGVFRSEEALADFVTDDIGALPGIVGMNMSMVLRVLRRQWIDREDGFVLGERQPSALPRTHDDKAP</sequence>
<evidence type="ECO:0000313" key="6">
    <source>
        <dbReference type="Proteomes" id="UP001296993"/>
    </source>
</evidence>
<dbReference type="CDD" id="cd00090">
    <property type="entry name" value="HTH_ARSR"/>
    <property type="match status" value="1"/>
</dbReference>
<evidence type="ECO:0000256" key="3">
    <source>
        <dbReference type="ARBA" id="ARBA00023163"/>
    </source>
</evidence>
<evidence type="ECO:0000313" key="5">
    <source>
        <dbReference type="EMBL" id="MBP2387829.1"/>
    </source>
</evidence>
<dbReference type="SUPFAM" id="SSF54909">
    <property type="entry name" value="Dimeric alpha+beta barrel"/>
    <property type="match status" value="2"/>
</dbReference>
<comment type="caution">
    <text evidence="5">The sequence shown here is derived from an EMBL/GenBank/DDBJ whole genome shotgun (WGS) entry which is preliminary data.</text>
</comment>
<dbReference type="PRINTS" id="PR00033">
    <property type="entry name" value="HTHASNC"/>
</dbReference>
<dbReference type="InterPro" id="IPR036390">
    <property type="entry name" value="WH_DNA-bd_sf"/>
</dbReference>
<keyword evidence="2 5" id="KW-0238">DNA-binding</keyword>
<dbReference type="InterPro" id="IPR011008">
    <property type="entry name" value="Dimeric_a/b-barrel"/>
</dbReference>
<proteinExistence type="predicted"/>
<protein>
    <submittedName>
        <fullName evidence="5">DNA-binding Lrp family transcriptional regulator</fullName>
    </submittedName>
</protein>
<dbReference type="Proteomes" id="UP001296993">
    <property type="component" value="Unassembled WGS sequence"/>
</dbReference>
<keyword evidence="6" id="KW-1185">Reference proteome</keyword>
<keyword evidence="1" id="KW-0805">Transcription regulation</keyword>
<evidence type="ECO:0000256" key="2">
    <source>
        <dbReference type="ARBA" id="ARBA00023125"/>
    </source>
</evidence>
<reference evidence="5 6" key="1">
    <citation type="submission" date="2021-03" db="EMBL/GenBank/DDBJ databases">
        <title>Sequencing the genomes of 1000 actinobacteria strains.</title>
        <authorList>
            <person name="Klenk H.-P."/>
        </authorList>
    </citation>
    <scope>NUCLEOTIDE SEQUENCE [LARGE SCALE GENOMIC DNA]</scope>
    <source>
        <strain evidence="5 6">DSM 15797</strain>
    </source>
</reference>
<dbReference type="SUPFAM" id="SSF46785">
    <property type="entry name" value="Winged helix' DNA-binding domain"/>
    <property type="match status" value="2"/>
</dbReference>
<feature type="domain" description="Transcription regulator AsnC/Lrp ligand binding" evidence="4">
    <location>
        <begin position="244"/>
        <end position="314"/>
    </location>
</feature>
<dbReference type="PANTHER" id="PTHR30154">
    <property type="entry name" value="LEUCINE-RESPONSIVE REGULATORY PROTEIN"/>
    <property type="match status" value="1"/>
</dbReference>
<name>A0ABS4XH74_9MICC</name>
<dbReference type="InterPro" id="IPR011991">
    <property type="entry name" value="ArsR-like_HTH"/>
</dbReference>
<evidence type="ECO:0000259" key="4">
    <source>
        <dbReference type="Pfam" id="PF01037"/>
    </source>
</evidence>
<gene>
    <name evidence="5" type="ORF">JOF47_003340</name>
</gene>
<feature type="domain" description="Transcription regulator AsnC/Lrp ligand binding" evidence="4">
    <location>
        <begin position="70"/>
        <end position="140"/>
    </location>
</feature>
<dbReference type="InterPro" id="IPR019888">
    <property type="entry name" value="Tscrpt_reg_AsnC-like"/>
</dbReference>
<dbReference type="EMBL" id="JAGIOF010000001">
    <property type="protein sequence ID" value="MBP2387829.1"/>
    <property type="molecule type" value="Genomic_DNA"/>
</dbReference>
<dbReference type="Gene3D" id="3.30.70.920">
    <property type="match status" value="2"/>
</dbReference>
<evidence type="ECO:0000256" key="1">
    <source>
        <dbReference type="ARBA" id="ARBA00023015"/>
    </source>
</evidence>
<dbReference type="InterPro" id="IPR000485">
    <property type="entry name" value="AsnC-type_HTH_dom"/>
</dbReference>
<dbReference type="Pfam" id="PF01037">
    <property type="entry name" value="AsnC_trans_reg"/>
    <property type="match status" value="2"/>
</dbReference>
<dbReference type="SMART" id="SM00344">
    <property type="entry name" value="HTH_ASNC"/>
    <property type="match status" value="2"/>
</dbReference>
<accession>A0ABS4XH74</accession>
<dbReference type="Pfam" id="PF13412">
    <property type="entry name" value="HTH_24"/>
    <property type="match status" value="1"/>
</dbReference>
<dbReference type="InterPro" id="IPR019887">
    <property type="entry name" value="Tscrpt_reg_AsnC/Lrp_C"/>
</dbReference>
<dbReference type="RefSeq" id="WP_210000378.1">
    <property type="nucleotide sequence ID" value="NZ_BAAAJY010000001.1"/>
</dbReference>